<dbReference type="OrthoDB" id="9788974at2"/>
<sequence length="169" mass="18319">MRDPSAPPPSTAPTDPAAPRPPGTSWPQRFARWLLGAALLLAGLSHLTVGREEFLNQVPPWLPIDGDVVVVASGIVEIALGLALLVLGRWRVPVGWLVALFFLAIFPGNIAQFTEGRDGFGLTTDVARGIRLLFQPLLVAWALWSTGAWSAYRSWRAGRRGDRSGTMRG</sequence>
<feature type="transmembrane region" description="Helical" evidence="6">
    <location>
        <begin position="94"/>
        <end position="113"/>
    </location>
</feature>
<evidence type="ECO:0000256" key="1">
    <source>
        <dbReference type="ARBA" id="ARBA00004141"/>
    </source>
</evidence>
<dbReference type="PANTHER" id="PTHR36974:SF1">
    <property type="entry name" value="DOXX FAMILY MEMBRANE PROTEIN"/>
    <property type="match status" value="1"/>
</dbReference>
<evidence type="ECO:0000256" key="2">
    <source>
        <dbReference type="ARBA" id="ARBA00022692"/>
    </source>
</evidence>
<evidence type="ECO:0000256" key="4">
    <source>
        <dbReference type="ARBA" id="ARBA00023136"/>
    </source>
</evidence>
<keyword evidence="3 6" id="KW-1133">Transmembrane helix</keyword>
<evidence type="ECO:0000256" key="5">
    <source>
        <dbReference type="SAM" id="MobiDB-lite"/>
    </source>
</evidence>
<dbReference type="GO" id="GO:0016020">
    <property type="term" value="C:membrane"/>
    <property type="evidence" value="ECO:0007669"/>
    <property type="project" value="UniProtKB-SubCell"/>
</dbReference>
<feature type="region of interest" description="Disordered" evidence="5">
    <location>
        <begin position="1"/>
        <end position="23"/>
    </location>
</feature>
<organism evidence="7 8">
    <name type="scientific">Microcella pacifica</name>
    <dbReference type="NCBI Taxonomy" id="2591847"/>
    <lineage>
        <taxon>Bacteria</taxon>
        <taxon>Bacillati</taxon>
        <taxon>Actinomycetota</taxon>
        <taxon>Actinomycetes</taxon>
        <taxon>Micrococcales</taxon>
        <taxon>Microbacteriaceae</taxon>
        <taxon>Microcella</taxon>
    </lineage>
</organism>
<dbReference type="InterPro" id="IPR032808">
    <property type="entry name" value="DoxX"/>
</dbReference>
<dbReference type="Pfam" id="PF07681">
    <property type="entry name" value="DoxX"/>
    <property type="match status" value="1"/>
</dbReference>
<proteinExistence type="predicted"/>
<dbReference type="AlphaFoldDB" id="A0A9E5JP19"/>
<evidence type="ECO:0000313" key="7">
    <source>
        <dbReference type="EMBL" id="NHF62411.1"/>
    </source>
</evidence>
<dbReference type="Proteomes" id="UP000818266">
    <property type="component" value="Unassembled WGS sequence"/>
</dbReference>
<evidence type="ECO:0000313" key="8">
    <source>
        <dbReference type="Proteomes" id="UP000818266"/>
    </source>
</evidence>
<keyword evidence="4 6" id="KW-0472">Membrane</keyword>
<dbReference type="RefSeq" id="WP_152583149.1">
    <property type="nucleotide sequence ID" value="NZ_VIKT02000005.1"/>
</dbReference>
<gene>
    <name evidence="7" type="ORF">FK219_004005</name>
</gene>
<evidence type="ECO:0000256" key="3">
    <source>
        <dbReference type="ARBA" id="ARBA00022989"/>
    </source>
</evidence>
<reference evidence="7 8" key="1">
    <citation type="submission" date="2020-03" db="EMBL/GenBank/DDBJ databases">
        <title>Chryseoglobus sp. isolated from a deep-sea seamount.</title>
        <authorList>
            <person name="Zhang D.-C."/>
        </authorList>
    </citation>
    <scope>NUCLEOTIDE SEQUENCE [LARGE SCALE GENOMIC DNA]</scope>
    <source>
        <strain evidence="7 8">KN1116</strain>
    </source>
</reference>
<comment type="caution">
    <text evidence="7">The sequence shown here is derived from an EMBL/GenBank/DDBJ whole genome shotgun (WGS) entry which is preliminary data.</text>
</comment>
<name>A0A9E5JP19_9MICO</name>
<comment type="subcellular location">
    <subcellularLocation>
        <location evidence="1">Membrane</location>
        <topology evidence="1">Multi-pass membrane protein</topology>
    </subcellularLocation>
</comment>
<dbReference type="EMBL" id="VIKT02000005">
    <property type="protein sequence ID" value="NHF62411.1"/>
    <property type="molecule type" value="Genomic_DNA"/>
</dbReference>
<protein>
    <submittedName>
        <fullName evidence="7">DoxX family membrane protein</fullName>
    </submittedName>
</protein>
<dbReference type="PANTHER" id="PTHR36974">
    <property type="entry name" value="MEMBRANE PROTEIN-RELATED"/>
    <property type="match status" value="1"/>
</dbReference>
<accession>A0A9E5JP19</accession>
<feature type="transmembrane region" description="Helical" evidence="6">
    <location>
        <begin position="133"/>
        <end position="152"/>
    </location>
</feature>
<keyword evidence="2 6" id="KW-0812">Transmembrane</keyword>
<feature type="transmembrane region" description="Helical" evidence="6">
    <location>
        <begin position="68"/>
        <end position="87"/>
    </location>
</feature>
<keyword evidence="8" id="KW-1185">Reference proteome</keyword>
<evidence type="ECO:0000256" key="6">
    <source>
        <dbReference type="SAM" id="Phobius"/>
    </source>
</evidence>